<evidence type="ECO:0000259" key="5">
    <source>
        <dbReference type="Pfam" id="PF25834"/>
    </source>
</evidence>
<name>A0A076F4A0_RHOOP</name>
<reference evidence="8 9" key="1">
    <citation type="submission" date="2014-07" db="EMBL/GenBank/DDBJ databases">
        <title>Genome Sequence of Rhodococcus opacus Strain R7, a Biodegrader of Mono- and Polycyclic Aromatic Hydrocarbons.</title>
        <authorList>
            <person name="Di Gennaro P."/>
            <person name="Zampolli J."/>
            <person name="Presti I."/>
            <person name="Cappelletti M."/>
            <person name="D'Ursi P."/>
            <person name="Orro A."/>
            <person name="Mezzelani A."/>
            <person name="Milanesi L."/>
        </authorList>
    </citation>
    <scope>NUCLEOTIDE SEQUENCE [LARGE SCALE GENOMIC DNA]</scope>
    <source>
        <strain evidence="8 9">R7</strain>
        <plasmid evidence="8">pPDG1</plasmid>
    </source>
</reference>
<feature type="domain" description="SaeA fifth Fn3-like" evidence="7">
    <location>
        <begin position="538"/>
        <end position="658"/>
    </location>
</feature>
<evidence type="ECO:0000259" key="4">
    <source>
        <dbReference type="Pfam" id="PF25833"/>
    </source>
</evidence>
<dbReference type="Pfam" id="PF25831">
    <property type="entry name" value="SaeA_1st"/>
    <property type="match status" value="1"/>
</dbReference>
<feature type="domain" description="SaeA second Fn3-like" evidence="4">
    <location>
        <begin position="226"/>
        <end position="317"/>
    </location>
</feature>
<keyword evidence="8" id="KW-0614">Plasmid</keyword>
<geneLocation type="plasmid" evidence="8 9">
    <name>pPDG1</name>
</geneLocation>
<evidence type="ECO:0000259" key="7">
    <source>
        <dbReference type="Pfam" id="PF25836"/>
    </source>
</evidence>
<feature type="domain" description="SaeA first Fn3-like" evidence="3">
    <location>
        <begin position="131"/>
        <end position="222"/>
    </location>
</feature>
<evidence type="ECO:0000256" key="1">
    <source>
        <dbReference type="SAM" id="MobiDB-lite"/>
    </source>
</evidence>
<feature type="domain" description="SaeA N-terminal" evidence="2">
    <location>
        <begin position="5"/>
        <end position="64"/>
    </location>
</feature>
<dbReference type="InterPro" id="IPR058695">
    <property type="entry name" value="SaeA_N"/>
</dbReference>
<sequence length="667" mass="71884">MLTPIDALFAWRAQQIANGVEYAETIKDATFHNLIKYGHTSVEQVRRQLRGPATALAEEIAAILGSFTQPSGEPAPTDATAPANEAADTRPEPAVTVPPDASGAAGVLDRLITEDFCEYEYGETDIVPTDLKFTKTADGYTFTWAPHLSQTAVTLYRIVCGEGSVPHKPEAGDLVGVTLEATWDDARFFASAVRNLQIWCHTGADVDDARKRQPVLIAQGEIVSPVTDFVLTEDEGRVIGQWNVWSGTQAVRIHRIPLGTGSPVVHDPRNEICSGQPNLTGFVDRDVERGARYLYRAMSEVVVNGGTRLSQPAQGEILVSVVLESVNDLTVQSEDAGDIPYFDLAWTDPAAGRVVIYRTEFPPDAGLQDTEVPEASLGPQGLTEETRLAHPAVAGEGRTSRMVGVPWPSGWDRAYLTPVTLLNGTARVGSTTVQTRPIAPVSNARIIERCNKQIVTFGWPKSAAAVLAYIGPMGLPFDQVSPSADADEISARQYRRDGGMSLRSKLPAGGCSVHLVPIAFSRGEQITGTVTSIEYNGLVRMAYGLRRDDSPGASSWVSIHLFSAEDVESPPPLVLVFNRDRLPLSSRDGSSVPLLGVGEDRPVMQCVMLRLSRGWADTGWKADLGGHAGYVRLFVDASRAQFGARRFAMLDPAVSTLRLDPGSGSSA</sequence>
<dbReference type="Proteomes" id="UP000028488">
    <property type="component" value="Plasmid pPDG1"/>
</dbReference>
<protein>
    <submittedName>
        <fullName evidence="8">Uncharacterized protein</fullName>
    </submittedName>
</protein>
<evidence type="ECO:0000259" key="6">
    <source>
        <dbReference type="Pfam" id="PF25835"/>
    </source>
</evidence>
<organism evidence="8 9">
    <name type="scientific">Rhodococcus opacus</name>
    <name type="common">Nocardia opaca</name>
    <dbReference type="NCBI Taxonomy" id="37919"/>
    <lineage>
        <taxon>Bacteria</taxon>
        <taxon>Bacillati</taxon>
        <taxon>Actinomycetota</taxon>
        <taxon>Actinomycetes</taxon>
        <taxon>Mycobacteriales</taxon>
        <taxon>Nocardiaceae</taxon>
        <taxon>Rhodococcus</taxon>
    </lineage>
</organism>
<evidence type="ECO:0000259" key="3">
    <source>
        <dbReference type="Pfam" id="PF25832"/>
    </source>
</evidence>
<dbReference type="InterPro" id="IPR058691">
    <property type="entry name" value="Fn3_SaeA_1st"/>
</dbReference>
<dbReference type="AlphaFoldDB" id="A0A076F4A0"/>
<gene>
    <name evidence="8" type="ORF">EP51_40975</name>
</gene>
<dbReference type="InterPro" id="IPR058692">
    <property type="entry name" value="Fn3_SaeA_2nd"/>
</dbReference>
<dbReference type="InterPro" id="IPR058696">
    <property type="entry name" value="Fn3_SaeA_5th"/>
</dbReference>
<dbReference type="Pfam" id="PF25833">
    <property type="entry name" value="Fn3_SaeA_3rd"/>
    <property type="match status" value="1"/>
</dbReference>
<evidence type="ECO:0000313" key="9">
    <source>
        <dbReference type="Proteomes" id="UP000028488"/>
    </source>
</evidence>
<dbReference type="Pfam" id="PF25832">
    <property type="entry name" value="Fn3_SaeA_2nd"/>
    <property type="match status" value="1"/>
</dbReference>
<feature type="domain" description="SaeA fourth Fn3-like" evidence="6">
    <location>
        <begin position="441"/>
        <end position="534"/>
    </location>
</feature>
<dbReference type="InterPro" id="IPR058694">
    <property type="entry name" value="Fn3_SaeA_4th"/>
</dbReference>
<accession>A0A076F4A0</accession>
<proteinExistence type="predicted"/>
<feature type="region of interest" description="Disordered" evidence="1">
    <location>
        <begin position="67"/>
        <end position="102"/>
    </location>
</feature>
<evidence type="ECO:0000259" key="2">
    <source>
        <dbReference type="Pfam" id="PF25831"/>
    </source>
</evidence>
<dbReference type="EMBL" id="CP008948">
    <property type="protein sequence ID" value="AII10614.1"/>
    <property type="molecule type" value="Genomic_DNA"/>
</dbReference>
<evidence type="ECO:0000313" key="8">
    <source>
        <dbReference type="EMBL" id="AII10614.1"/>
    </source>
</evidence>
<dbReference type="Pfam" id="PF25836">
    <property type="entry name" value="Fn3_SaeA_6th"/>
    <property type="match status" value="1"/>
</dbReference>
<dbReference type="Pfam" id="PF25835">
    <property type="entry name" value="Fn3_SaeA_5th"/>
    <property type="match status" value="1"/>
</dbReference>
<feature type="domain" description="SaeA third Fn3-like" evidence="5">
    <location>
        <begin position="334"/>
        <end position="431"/>
    </location>
</feature>
<dbReference type="Pfam" id="PF25834">
    <property type="entry name" value="Fn3_SaeA_4th"/>
    <property type="match status" value="1"/>
</dbReference>
<dbReference type="InterPro" id="IPR058693">
    <property type="entry name" value="Fn3_SaeA_3rd"/>
</dbReference>